<comment type="function">
    <text evidence="7 9">One of the primary rRNA binding proteins, it binds directly near the 3'-end of the 23S rRNA, where it nucleates assembly of the 50S subunit.</text>
</comment>
<comment type="subunit">
    <text evidence="7 9">Part of the 50S ribosomal subunit. Forms a cluster with proteins L14 and L19.</text>
</comment>
<gene>
    <name evidence="7" type="primary">rplC</name>
    <name evidence="11" type="ORF">COS21_00860</name>
</gene>
<sequence>MMKFIIGKKLDMTQVWQDEKVVAVTRIQAGPCPVVQVKNEDKDGYSAVQLGFGEKKEKNIRKPQKGHLGKLKINLRYLREFKTGDKDLKIGDVIDVDTFTAGDIIDVIGVSKGRGFQGVVKRHHFKGHSKTHGTKDQVRMPGSIGATGPAHVFKGTRMPGRMGGDRTTVKNLEIVEVDKDNNILLVKGAVPGARNGLLLIQGEGELKLKARNENVKAEEENKDKAEENKNKLPNS</sequence>
<evidence type="ECO:0000256" key="8">
    <source>
        <dbReference type="RuleBase" id="RU003905"/>
    </source>
</evidence>
<dbReference type="InterPro" id="IPR019926">
    <property type="entry name" value="Ribosomal_uL3_CS"/>
</dbReference>
<evidence type="ECO:0000313" key="12">
    <source>
        <dbReference type="Proteomes" id="UP000229030"/>
    </source>
</evidence>
<evidence type="ECO:0000256" key="4">
    <source>
        <dbReference type="ARBA" id="ARBA00022980"/>
    </source>
</evidence>
<evidence type="ECO:0000256" key="1">
    <source>
        <dbReference type="ARBA" id="ARBA00006540"/>
    </source>
</evidence>
<dbReference type="Gene3D" id="3.30.160.810">
    <property type="match status" value="1"/>
</dbReference>
<evidence type="ECO:0000256" key="3">
    <source>
        <dbReference type="ARBA" id="ARBA00022884"/>
    </source>
</evidence>
<dbReference type="GO" id="GO:0019843">
    <property type="term" value="F:rRNA binding"/>
    <property type="evidence" value="ECO:0007669"/>
    <property type="project" value="UniProtKB-UniRule"/>
</dbReference>
<keyword evidence="3 7" id="KW-0694">RNA-binding</keyword>
<dbReference type="GO" id="GO:0022625">
    <property type="term" value="C:cytosolic large ribosomal subunit"/>
    <property type="evidence" value="ECO:0007669"/>
    <property type="project" value="TreeGrafter"/>
</dbReference>
<comment type="caution">
    <text evidence="11">The sequence shown here is derived from an EMBL/GenBank/DDBJ whole genome shotgun (WGS) entry which is preliminary data.</text>
</comment>
<dbReference type="FunFam" id="2.40.30.10:FF:000004">
    <property type="entry name" value="50S ribosomal protein L3"/>
    <property type="match status" value="1"/>
</dbReference>
<accession>A0A2M7DEH4</accession>
<dbReference type="InterPro" id="IPR000597">
    <property type="entry name" value="Ribosomal_uL3"/>
</dbReference>
<name>A0A2M7DEH4_9BACT</name>
<proteinExistence type="inferred from homology"/>
<evidence type="ECO:0000256" key="9">
    <source>
        <dbReference type="RuleBase" id="RU003906"/>
    </source>
</evidence>
<organism evidence="11 12">
    <name type="scientific">bacterium (Candidatus Gribaldobacteria) CG02_land_8_20_14_3_00_41_15</name>
    <dbReference type="NCBI Taxonomy" id="2014270"/>
    <lineage>
        <taxon>Bacteria</taxon>
        <taxon>Candidatus Gribaldobacteria</taxon>
    </lineage>
</organism>
<dbReference type="InterPro" id="IPR009000">
    <property type="entry name" value="Transl_B-barrel_sf"/>
</dbReference>
<comment type="similarity">
    <text evidence="1 7 8">Belongs to the universal ribosomal protein uL3 family.</text>
</comment>
<dbReference type="Gene3D" id="2.40.30.10">
    <property type="entry name" value="Translation factors"/>
    <property type="match status" value="1"/>
</dbReference>
<dbReference type="HAMAP" id="MF_01325_B">
    <property type="entry name" value="Ribosomal_uL3_B"/>
    <property type="match status" value="1"/>
</dbReference>
<evidence type="ECO:0000256" key="10">
    <source>
        <dbReference type="SAM" id="MobiDB-lite"/>
    </source>
</evidence>
<dbReference type="AlphaFoldDB" id="A0A2M7DEH4"/>
<dbReference type="NCBIfam" id="TIGR03625">
    <property type="entry name" value="L3_bact"/>
    <property type="match status" value="1"/>
</dbReference>
<feature type="region of interest" description="Disordered" evidence="10">
    <location>
        <begin position="213"/>
        <end position="235"/>
    </location>
</feature>
<dbReference type="GO" id="GO:0006412">
    <property type="term" value="P:translation"/>
    <property type="evidence" value="ECO:0007669"/>
    <property type="project" value="UniProtKB-UniRule"/>
</dbReference>
<dbReference type="InterPro" id="IPR019927">
    <property type="entry name" value="Ribosomal_uL3_bac/org-type"/>
</dbReference>
<evidence type="ECO:0000256" key="7">
    <source>
        <dbReference type="HAMAP-Rule" id="MF_01325"/>
    </source>
</evidence>
<evidence type="ECO:0000256" key="5">
    <source>
        <dbReference type="ARBA" id="ARBA00023274"/>
    </source>
</evidence>
<feature type="region of interest" description="Disordered" evidence="10">
    <location>
        <begin position="125"/>
        <end position="165"/>
    </location>
</feature>
<keyword evidence="4 7" id="KW-0689">Ribosomal protein</keyword>
<reference evidence="12" key="1">
    <citation type="submission" date="2017-09" db="EMBL/GenBank/DDBJ databases">
        <title>Depth-based differentiation of microbial function through sediment-hosted aquifers and enrichment of novel symbionts in the deep terrestrial subsurface.</title>
        <authorList>
            <person name="Probst A.J."/>
            <person name="Ladd B."/>
            <person name="Jarett J.K."/>
            <person name="Geller-Mcgrath D.E."/>
            <person name="Sieber C.M.K."/>
            <person name="Emerson J.B."/>
            <person name="Anantharaman K."/>
            <person name="Thomas B.C."/>
            <person name="Malmstrom R."/>
            <person name="Stieglmeier M."/>
            <person name="Klingl A."/>
            <person name="Woyke T."/>
            <person name="Ryan C.M."/>
            <person name="Banfield J.F."/>
        </authorList>
    </citation>
    <scope>NUCLEOTIDE SEQUENCE [LARGE SCALE GENOMIC DNA]</scope>
</reference>
<dbReference type="PANTHER" id="PTHR11229">
    <property type="entry name" value="50S RIBOSOMAL PROTEIN L3"/>
    <property type="match status" value="1"/>
</dbReference>
<dbReference type="FunFam" id="3.30.160.810:FF:000001">
    <property type="entry name" value="50S ribosomal protein L3"/>
    <property type="match status" value="1"/>
</dbReference>
<keyword evidence="2 7" id="KW-0699">rRNA-binding</keyword>
<protein>
    <recommendedName>
        <fullName evidence="6 7">Large ribosomal subunit protein uL3</fullName>
    </recommendedName>
</protein>
<evidence type="ECO:0000256" key="6">
    <source>
        <dbReference type="ARBA" id="ARBA00035243"/>
    </source>
</evidence>
<dbReference type="PANTHER" id="PTHR11229:SF16">
    <property type="entry name" value="LARGE RIBOSOMAL SUBUNIT PROTEIN UL3C"/>
    <property type="match status" value="1"/>
</dbReference>
<evidence type="ECO:0000256" key="2">
    <source>
        <dbReference type="ARBA" id="ARBA00022730"/>
    </source>
</evidence>
<dbReference type="Pfam" id="PF00297">
    <property type="entry name" value="Ribosomal_L3"/>
    <property type="match status" value="1"/>
</dbReference>
<dbReference type="SUPFAM" id="SSF50447">
    <property type="entry name" value="Translation proteins"/>
    <property type="match status" value="1"/>
</dbReference>
<keyword evidence="5 7" id="KW-0687">Ribonucleoprotein</keyword>
<dbReference type="PROSITE" id="PS00474">
    <property type="entry name" value="RIBOSOMAL_L3"/>
    <property type="match status" value="1"/>
</dbReference>
<evidence type="ECO:0000313" key="11">
    <source>
        <dbReference type="EMBL" id="PIV47267.1"/>
    </source>
</evidence>
<dbReference type="Proteomes" id="UP000229030">
    <property type="component" value="Unassembled WGS sequence"/>
</dbReference>
<dbReference type="EMBL" id="PETV01000025">
    <property type="protein sequence ID" value="PIV47267.1"/>
    <property type="molecule type" value="Genomic_DNA"/>
</dbReference>
<dbReference type="GO" id="GO:0003735">
    <property type="term" value="F:structural constituent of ribosome"/>
    <property type="evidence" value="ECO:0007669"/>
    <property type="project" value="UniProtKB-UniRule"/>
</dbReference>